<feature type="transmembrane region" description="Helical" evidence="9">
    <location>
        <begin position="85"/>
        <end position="103"/>
    </location>
</feature>
<evidence type="ECO:0000256" key="2">
    <source>
        <dbReference type="ARBA" id="ARBA00022448"/>
    </source>
</evidence>
<keyword evidence="4" id="KW-0997">Cell inner membrane</keyword>
<reference evidence="11" key="1">
    <citation type="submission" date="2021-03" db="EMBL/GenBank/DDBJ databases">
        <title>Proteiniclasticum marinus sp. nov., isolated from tidal flat sediment.</title>
        <authorList>
            <person name="Namirimu T."/>
            <person name="Yang J.-A."/>
            <person name="Yang S.-H."/>
            <person name="Kim Y.-J."/>
            <person name="Kwon K.K."/>
        </authorList>
    </citation>
    <scope>NUCLEOTIDE SEQUENCE</scope>
    <source>
        <strain evidence="11">SCR006</strain>
    </source>
</reference>
<keyword evidence="6 9" id="KW-1133">Transmembrane helix</keyword>
<evidence type="ECO:0000313" key="12">
    <source>
        <dbReference type="Proteomes" id="UP000664218"/>
    </source>
</evidence>
<feature type="transmembrane region" description="Helical" evidence="9">
    <location>
        <begin position="123"/>
        <end position="145"/>
    </location>
</feature>
<keyword evidence="2" id="KW-0813">Transport</keyword>
<evidence type="ECO:0000256" key="4">
    <source>
        <dbReference type="ARBA" id="ARBA00022519"/>
    </source>
</evidence>
<gene>
    <name evidence="11" type="ORF">J3A84_09180</name>
</gene>
<dbReference type="Pfam" id="PF04290">
    <property type="entry name" value="DctQ"/>
    <property type="match status" value="1"/>
</dbReference>
<dbReference type="PANTHER" id="PTHR35011:SF2">
    <property type="entry name" value="2,3-DIKETO-L-GULONATE TRAP TRANSPORTER SMALL PERMEASE PROTEIN YIAM"/>
    <property type="match status" value="1"/>
</dbReference>
<organism evidence="11 12">
    <name type="scientific">Proteiniclasticum aestuarii</name>
    <dbReference type="NCBI Taxonomy" id="2817862"/>
    <lineage>
        <taxon>Bacteria</taxon>
        <taxon>Bacillati</taxon>
        <taxon>Bacillota</taxon>
        <taxon>Clostridia</taxon>
        <taxon>Eubacteriales</taxon>
        <taxon>Clostridiaceae</taxon>
        <taxon>Proteiniclasticum</taxon>
    </lineage>
</organism>
<dbReference type="RefSeq" id="WP_207599717.1">
    <property type="nucleotide sequence ID" value="NZ_JAFNJU010000006.1"/>
</dbReference>
<evidence type="ECO:0000256" key="3">
    <source>
        <dbReference type="ARBA" id="ARBA00022475"/>
    </source>
</evidence>
<accession>A0A939KJI8</accession>
<comment type="caution">
    <text evidence="11">The sequence shown here is derived from an EMBL/GenBank/DDBJ whole genome shotgun (WGS) entry which is preliminary data.</text>
</comment>
<dbReference type="GO" id="GO:0005886">
    <property type="term" value="C:plasma membrane"/>
    <property type="evidence" value="ECO:0007669"/>
    <property type="project" value="UniProtKB-SubCell"/>
</dbReference>
<dbReference type="PANTHER" id="PTHR35011">
    <property type="entry name" value="2,3-DIKETO-L-GULONATE TRAP TRANSPORTER SMALL PERMEASE PROTEIN YIAM"/>
    <property type="match status" value="1"/>
</dbReference>
<feature type="transmembrane region" description="Helical" evidence="9">
    <location>
        <begin position="12"/>
        <end position="36"/>
    </location>
</feature>
<dbReference type="GO" id="GO:0015740">
    <property type="term" value="P:C4-dicarboxylate transport"/>
    <property type="evidence" value="ECO:0007669"/>
    <property type="project" value="TreeGrafter"/>
</dbReference>
<evidence type="ECO:0000256" key="8">
    <source>
        <dbReference type="ARBA" id="ARBA00038436"/>
    </source>
</evidence>
<dbReference type="InterPro" id="IPR007387">
    <property type="entry name" value="TRAP_DctQ"/>
</dbReference>
<comment type="similarity">
    <text evidence="8">Belongs to the TRAP transporter small permease family.</text>
</comment>
<dbReference type="GO" id="GO:0022857">
    <property type="term" value="F:transmembrane transporter activity"/>
    <property type="evidence" value="ECO:0007669"/>
    <property type="project" value="TreeGrafter"/>
</dbReference>
<evidence type="ECO:0000256" key="9">
    <source>
        <dbReference type="SAM" id="Phobius"/>
    </source>
</evidence>
<comment type="subcellular location">
    <subcellularLocation>
        <location evidence="1">Cell inner membrane</location>
        <topology evidence="1">Multi-pass membrane protein</topology>
    </subcellularLocation>
</comment>
<sequence length="161" mass="17767">MKNKDIIETILKIGTLASFVGLIVTVLLQVITRFFIPGITLVWTEEGSRFLFKFAVAFGAPLAMKHNEYVNVDIVLNMMKGKSKDVLNVIIQIMSIGLFAVVLKESWTFVKIGHAQMSPTLGIPMSVSHAAITVASLFIILYGVVNLYKTFTGFRKGGEVK</sequence>
<dbReference type="EMBL" id="JAFNJU010000006">
    <property type="protein sequence ID" value="MBO1265198.1"/>
    <property type="molecule type" value="Genomic_DNA"/>
</dbReference>
<keyword evidence="7 9" id="KW-0472">Membrane</keyword>
<dbReference type="AlphaFoldDB" id="A0A939KJI8"/>
<name>A0A939KJI8_9CLOT</name>
<keyword evidence="12" id="KW-1185">Reference proteome</keyword>
<dbReference type="InterPro" id="IPR055348">
    <property type="entry name" value="DctQ"/>
</dbReference>
<evidence type="ECO:0000256" key="5">
    <source>
        <dbReference type="ARBA" id="ARBA00022692"/>
    </source>
</evidence>
<evidence type="ECO:0000259" key="10">
    <source>
        <dbReference type="Pfam" id="PF04290"/>
    </source>
</evidence>
<protein>
    <submittedName>
        <fullName evidence="11">TRAP transporter small permease</fullName>
    </submittedName>
</protein>
<keyword evidence="5 9" id="KW-0812">Transmembrane</keyword>
<evidence type="ECO:0000256" key="7">
    <source>
        <dbReference type="ARBA" id="ARBA00023136"/>
    </source>
</evidence>
<evidence type="ECO:0000256" key="1">
    <source>
        <dbReference type="ARBA" id="ARBA00004429"/>
    </source>
</evidence>
<keyword evidence="3" id="KW-1003">Cell membrane</keyword>
<feature type="domain" description="Tripartite ATP-independent periplasmic transporters DctQ component" evidence="10">
    <location>
        <begin position="22"/>
        <end position="152"/>
    </location>
</feature>
<evidence type="ECO:0000256" key="6">
    <source>
        <dbReference type="ARBA" id="ARBA00022989"/>
    </source>
</evidence>
<dbReference type="Proteomes" id="UP000664218">
    <property type="component" value="Unassembled WGS sequence"/>
</dbReference>
<evidence type="ECO:0000313" key="11">
    <source>
        <dbReference type="EMBL" id="MBO1265198.1"/>
    </source>
</evidence>
<proteinExistence type="inferred from homology"/>